<reference evidence="1" key="1">
    <citation type="submission" date="2012-05" db="EMBL/GenBank/DDBJ databases">
        <authorList>
            <person name="Krishnakumar V."/>
            <person name="Cheung F."/>
            <person name="Xiao Y."/>
            <person name="Chan A."/>
            <person name="Moskal W.A."/>
            <person name="Town C.D."/>
        </authorList>
    </citation>
    <scope>NUCLEOTIDE SEQUENCE</scope>
</reference>
<evidence type="ECO:0000313" key="1">
    <source>
        <dbReference type="EMBL" id="AFK39783.1"/>
    </source>
</evidence>
<protein>
    <submittedName>
        <fullName evidence="1">Uncharacterized protein</fullName>
    </submittedName>
</protein>
<dbReference type="EMBL" id="BT139988">
    <property type="protein sequence ID" value="AFK39783.1"/>
    <property type="molecule type" value="mRNA"/>
</dbReference>
<organism evidence="1">
    <name type="scientific">Lotus japonicus</name>
    <name type="common">Lotus corniculatus var. japonicus</name>
    <dbReference type="NCBI Taxonomy" id="34305"/>
    <lineage>
        <taxon>Eukaryota</taxon>
        <taxon>Viridiplantae</taxon>
        <taxon>Streptophyta</taxon>
        <taxon>Embryophyta</taxon>
        <taxon>Tracheophyta</taxon>
        <taxon>Spermatophyta</taxon>
        <taxon>Magnoliopsida</taxon>
        <taxon>eudicotyledons</taxon>
        <taxon>Gunneridae</taxon>
        <taxon>Pentapetalae</taxon>
        <taxon>rosids</taxon>
        <taxon>fabids</taxon>
        <taxon>Fabales</taxon>
        <taxon>Fabaceae</taxon>
        <taxon>Papilionoideae</taxon>
        <taxon>50 kb inversion clade</taxon>
        <taxon>NPAAA clade</taxon>
        <taxon>Hologalegina</taxon>
        <taxon>robinioid clade</taxon>
        <taxon>Loteae</taxon>
        <taxon>Lotus</taxon>
    </lineage>
</organism>
<accession>I3SHP1</accession>
<sequence>MDKQSFLFLCSGTSRRFTIPDLALKPLIRADQQRWLSLCRISSTG</sequence>
<dbReference type="AlphaFoldDB" id="I3SHP1"/>
<proteinExistence type="evidence at transcript level"/>
<name>I3SHP1_LOTJA</name>